<keyword evidence="4" id="KW-1185">Reference proteome</keyword>
<feature type="region of interest" description="Disordered" evidence="1">
    <location>
        <begin position="872"/>
        <end position="900"/>
    </location>
</feature>
<dbReference type="EMBL" id="OA882155">
    <property type="protein sequence ID" value="CAD7273324.1"/>
    <property type="molecule type" value="Genomic_DNA"/>
</dbReference>
<feature type="region of interest" description="Disordered" evidence="1">
    <location>
        <begin position="380"/>
        <end position="408"/>
    </location>
</feature>
<feature type="compositionally biased region" description="Polar residues" evidence="1">
    <location>
        <begin position="485"/>
        <end position="523"/>
    </location>
</feature>
<feature type="region of interest" description="Disordered" evidence="1">
    <location>
        <begin position="559"/>
        <end position="581"/>
    </location>
</feature>
<evidence type="ECO:0000313" key="4">
    <source>
        <dbReference type="Proteomes" id="UP000678499"/>
    </source>
</evidence>
<feature type="compositionally biased region" description="Polar residues" evidence="1">
    <location>
        <begin position="329"/>
        <end position="345"/>
    </location>
</feature>
<keyword evidence="2" id="KW-1133">Transmembrane helix</keyword>
<protein>
    <submittedName>
        <fullName evidence="3">Uncharacterized protein</fullName>
    </submittedName>
</protein>
<keyword evidence="2" id="KW-0812">Transmembrane</keyword>
<gene>
    <name evidence="3" type="ORF">NMOB1V02_LOCUS1217</name>
</gene>
<evidence type="ECO:0000313" key="3">
    <source>
        <dbReference type="EMBL" id="CAD7273324.1"/>
    </source>
</evidence>
<proteinExistence type="predicted"/>
<feature type="region of interest" description="Disordered" evidence="1">
    <location>
        <begin position="320"/>
        <end position="345"/>
    </location>
</feature>
<feature type="compositionally biased region" description="Basic and acidic residues" evidence="1">
    <location>
        <begin position="382"/>
        <end position="393"/>
    </location>
</feature>
<feature type="region of interest" description="Disordered" evidence="1">
    <location>
        <begin position="65"/>
        <end position="119"/>
    </location>
</feature>
<feature type="compositionally biased region" description="Polar residues" evidence="1">
    <location>
        <begin position="877"/>
        <end position="900"/>
    </location>
</feature>
<dbReference type="EMBL" id="CAJPEX010000118">
    <property type="protein sequence ID" value="CAG0913476.1"/>
    <property type="molecule type" value="Genomic_DNA"/>
</dbReference>
<dbReference type="Proteomes" id="UP000678499">
    <property type="component" value="Unassembled WGS sequence"/>
</dbReference>
<evidence type="ECO:0000256" key="2">
    <source>
        <dbReference type="SAM" id="Phobius"/>
    </source>
</evidence>
<reference evidence="3" key="1">
    <citation type="submission" date="2020-11" db="EMBL/GenBank/DDBJ databases">
        <authorList>
            <person name="Tran Van P."/>
        </authorList>
    </citation>
    <scope>NUCLEOTIDE SEQUENCE</scope>
</reference>
<feature type="transmembrane region" description="Helical" evidence="2">
    <location>
        <begin position="1615"/>
        <end position="1637"/>
    </location>
</feature>
<feature type="region of interest" description="Disordered" evidence="1">
    <location>
        <begin position="702"/>
        <end position="724"/>
    </location>
</feature>
<organism evidence="3">
    <name type="scientific">Notodromas monacha</name>
    <dbReference type="NCBI Taxonomy" id="399045"/>
    <lineage>
        <taxon>Eukaryota</taxon>
        <taxon>Metazoa</taxon>
        <taxon>Ecdysozoa</taxon>
        <taxon>Arthropoda</taxon>
        <taxon>Crustacea</taxon>
        <taxon>Oligostraca</taxon>
        <taxon>Ostracoda</taxon>
        <taxon>Podocopa</taxon>
        <taxon>Podocopida</taxon>
        <taxon>Cypridocopina</taxon>
        <taxon>Cypridoidea</taxon>
        <taxon>Cyprididae</taxon>
        <taxon>Notodromas</taxon>
    </lineage>
</organism>
<name>A0A7R9GAA3_9CRUS</name>
<feature type="compositionally biased region" description="Low complexity" evidence="1">
    <location>
        <begin position="609"/>
        <end position="618"/>
    </location>
</feature>
<feature type="compositionally biased region" description="Polar residues" evidence="1">
    <location>
        <begin position="395"/>
        <end position="404"/>
    </location>
</feature>
<accession>A0A7R9GAA3</accession>
<feature type="region of interest" description="Disordered" evidence="1">
    <location>
        <begin position="656"/>
        <end position="685"/>
    </location>
</feature>
<feature type="region of interest" description="Disordered" evidence="1">
    <location>
        <begin position="485"/>
        <end position="529"/>
    </location>
</feature>
<keyword evidence="2" id="KW-0472">Membrane</keyword>
<evidence type="ECO:0000256" key="1">
    <source>
        <dbReference type="SAM" id="MobiDB-lite"/>
    </source>
</evidence>
<sequence>MPVSSQVPTSFGHYVKPTFNWSRVELLGFPISEQELAAVREYVQSRVRKLSEDSDGKLFATKWISKRRKRSAAQDEQDKDQKTGEAPATSAPPHAQPERLYPSPDPSTLANAPKPMGYDMEDRQQRFDSRQFRGVPPTPTPPPGFYSVDQTTGEIVLKPSRMIPWITNTSTMAAVDVLGLLLIGIMLAVFTFVSCSVLRWVFILRFRGSPMSCFHIATIRSWADYLFARRDLHLYDSLGLVFEKQLPRKYRMPDRDGNFLYFLREEEAHCLENEGVMEADLKLRCQGNSGRHPVHVQECEVPGYFDLATAEDRTLFAGRPPRAAAPTQLRPTATSRNPLSANNGPFSVQVETEVHREARRTETAPPDPFRSEKCLISRRFRPSGEKIRSKREVPFSSTTRQNKNPSKRRIAWREVAQVEDRRQEYLEFVGRMKRLRSAQAHNKIVIENRESKTPEFVSQRSRQQQQQYTYNNFSTTMPPITMTDDSQTTQPHFPTTMSYQTPLCQPDSGSSHGKNTDSAQTSVPGHVMLPYDGKQEQQQQQHGRVTADDLQLIEEYRRRSQKHAAGGTQQQQQQDVRFSPNGVDRSLTMRQFVKPAINEQQLKARPNVSNSNRSTRTSQKSGQDFSQPQIRPDHLLTPYPAVPAVKSRSYGIQTTARIPSSAPPSQRPHSPSSNHHPARPLHHHRDGKQYQSLPFIVDEDLVSNTGDEDGEAKGRSAGDGGVAKKNADFFRGPFLRPVIKSVAPPGVTPMTIEGGKKVMGFPPEKGSRMGSYLASDDEQFHRDAEDGEIDSTRSTLRLKEAEFFENLLEADAAKAGKGKSSHVDKRNEESIVLVPDSQIYFKSIRDKIALFESAQETDEFLEEFPIADKRSGGVKWSPSNQDVEQGNEMTTSKPSTPHSMSVASMMNLYPESSSESSSDKEHKAVRTSTGMLERMDATPDGLPNKLSQTHLRHMRVFKEMNETRATTLVQCPSFPSIQMKRNDDEEVIVSVGTVYQFAEGPSLKTPVPELEEKYETPAYVISYNESAEYADQTGGEAKLKNFEGQAPTEMLLTADREFGGNVATGMLTVTDERGRQVLRFVSPHFLFNYISDRIRHHQVVGRPDLTAKNVTSSKGVILSTAMETAGGELLHSTGTEDEEPRTRQYSSHYFNVGGDPIRFEMMRDNLKEGVTNDRAPGSPKDSAMIVETNPVWKQALENRSENSEMKTVICERFGDALNDTKNTNTLRVTTEATETDAIPSDVATETMDGPTTTSTLFEDLSGKQKSIPSKIPKRRSLVMMTNEWKLLVFLFPFMARRCNEEEPPICDNTHSFEIRIQCITVSWSNDEAIPRMTSLDYGENYMFVRFVHPYFGQIETIPTRLVYLRTSTVSNSKADISLYVRTDVAHFWRNLKTQPVVTYLCRKGKIFDEFIGLNFLNFGDLQPHHPGEGKAGSIRFFAVTELDESKAQKVVYEFNVPVRTPIPVPQPAFHSGKLLMTVSITDHGPVLADSVAITSSPVTVDAATYYLEDLRRWELRQKDRCAAFYRTFLDFRPAEYEMQKRMADLVKEIEPIVSSAEVQRIVKTAEKRTLLNSRRLENTLAECLRNAEDVRDAVADTDNERGAVTRIFEHLHATYVVIIRLLPLLFVAAGLVAAAWLQPDYRELRARRQQRQKRRRQQEMMERNKIPANEHFTYDLLSGKQMDQKRRGLVALKNEAYNSLARLRDFVGEQNPQNLANFDKAMYDIKNVSIPSLQSILCGEYYCPAMDEPLRTYGL</sequence>
<feature type="transmembrane region" description="Helical" evidence="2">
    <location>
        <begin position="177"/>
        <end position="202"/>
    </location>
</feature>
<feature type="compositionally biased region" description="Basic residues" evidence="1">
    <location>
        <begin position="676"/>
        <end position="685"/>
    </location>
</feature>
<feature type="compositionally biased region" description="Polar residues" evidence="1">
    <location>
        <begin position="619"/>
        <end position="629"/>
    </location>
</feature>
<feature type="region of interest" description="Disordered" evidence="1">
    <location>
        <begin position="596"/>
        <end position="637"/>
    </location>
</feature>